<feature type="compositionally biased region" description="Polar residues" evidence="1">
    <location>
        <begin position="105"/>
        <end position="117"/>
    </location>
</feature>
<feature type="region of interest" description="Disordered" evidence="1">
    <location>
        <begin position="1"/>
        <end position="141"/>
    </location>
</feature>
<gene>
    <name evidence="3" type="ORF">BALAC2494_00682</name>
</gene>
<accession>A0A806FG68</accession>
<evidence type="ECO:0000256" key="1">
    <source>
        <dbReference type="SAM" id="MobiDB-lite"/>
    </source>
</evidence>
<feature type="transmembrane region" description="Helical" evidence="2">
    <location>
        <begin position="149"/>
        <end position="170"/>
    </location>
</feature>
<proteinExistence type="predicted"/>
<name>A0A806FG68_BIFAN</name>
<evidence type="ECO:0000313" key="3">
    <source>
        <dbReference type="EMBL" id="AEK29887.1"/>
    </source>
</evidence>
<keyword evidence="2" id="KW-0472">Membrane</keyword>
<dbReference type="GeneID" id="29695957"/>
<organism evidence="3 4">
    <name type="scientific">Bifidobacterium animalis subsp. lactis CNCM I-2494</name>
    <dbReference type="NCBI Taxonomy" id="1042403"/>
    <lineage>
        <taxon>Bacteria</taxon>
        <taxon>Bacillati</taxon>
        <taxon>Actinomycetota</taxon>
        <taxon>Actinomycetes</taxon>
        <taxon>Bifidobacteriales</taxon>
        <taxon>Bifidobacteriaceae</taxon>
        <taxon>Bifidobacterium</taxon>
    </lineage>
</organism>
<dbReference type="EMBL" id="CP002915">
    <property type="protein sequence ID" value="AEK29887.1"/>
    <property type="molecule type" value="Genomic_DNA"/>
</dbReference>
<feature type="transmembrane region" description="Helical" evidence="2">
    <location>
        <begin position="182"/>
        <end position="203"/>
    </location>
</feature>
<dbReference type="KEGG" id="bnm:BALAC2494_00682"/>
<keyword evidence="2" id="KW-1133">Transmembrane helix</keyword>
<dbReference type="RefSeq" id="WP_004268670.1">
    <property type="nucleotide sequence ID" value="NC_017215.1"/>
</dbReference>
<evidence type="ECO:0000256" key="2">
    <source>
        <dbReference type="SAM" id="Phobius"/>
    </source>
</evidence>
<reference evidence="3 4" key="1">
    <citation type="journal article" date="2011" name="J. Bacteriol.">
        <title>Genome Sequence of the Probiotic Strain Bifidobacterium animalis subsp. lactis CNCM I-2494.</title>
        <authorList>
            <person name="Chervaux C."/>
            <person name="Grimaldi C."/>
            <person name="Bolotin A."/>
            <person name="Quinquis B."/>
            <person name="Legrain-Raspaud S."/>
            <person name="van Hylckama Vlieg J.E."/>
            <person name="Denariaz G."/>
            <person name="Smokvina T."/>
        </authorList>
    </citation>
    <scope>NUCLEOTIDE SEQUENCE [LARGE SCALE GENOMIC DNA]</scope>
    <source>
        <strain evidence="3 4">CNCM I-2494</strain>
    </source>
</reference>
<evidence type="ECO:0000313" key="4">
    <source>
        <dbReference type="Proteomes" id="UP000008394"/>
    </source>
</evidence>
<protein>
    <submittedName>
        <fullName evidence="3">Hypothetical membrane associated protein</fullName>
    </submittedName>
</protein>
<keyword evidence="2" id="KW-0812">Transmembrane</keyword>
<dbReference type="AlphaFoldDB" id="A0A806FG68"/>
<dbReference type="Proteomes" id="UP000008394">
    <property type="component" value="Chromosome"/>
</dbReference>
<sequence>MKKQSDSNDAQTPYDDEATEVFAAEGPLDETVGIDERVDLTSTTQMPAADATAPVDMNAPLYAQFAGDTDADSGLGNDGGSDDGGANASSAEPGGEPVGDDLTIPMQTTDASHQASTGEGAPRNIPLYQAPPQCKPEPERPKGASAGTIVFGVVVLLFGALTVTVGLLMNSSMFSFVEFNRITGYLFAGLGILLSLIAIVMGVSSHWRNKNRGA</sequence>